<dbReference type="InterPro" id="IPR052895">
    <property type="entry name" value="HetReg/Transcr_Mod"/>
</dbReference>
<protein>
    <recommendedName>
        <fullName evidence="1">Heterokaryon incompatibility domain-containing protein</fullName>
    </recommendedName>
</protein>
<dbReference type="AlphaFoldDB" id="A0AAW0C188"/>
<evidence type="ECO:0000313" key="2">
    <source>
        <dbReference type="EMBL" id="KAK7032615.1"/>
    </source>
</evidence>
<sequence>MSIDVLFHACTASLQKKARYLWVDRLCILQNSATDKAWQIRRMYGIYKGCDPCLILPGGIGRLVGMEEETEWIQRAWTLQEVMAPDNALVLFRWNHGAGWFNGPVASGDLELVVRGESALADVMDLCLPYLSGIMGGYTYFVQDDDEDDEDEQVEQIRIKIDPIIFGRDRSHVLALLGILWGRDPDAEPQAIWRSALMRVSSRPVDMVFSIMGLFDVSLDPKAFRSTDRLAATIALAQEILRKGGNPNWLIASLHAPPERQLSSFPTFPETTVDGKARIRVSGELKEITEVVGDEFLRIWSVKEGPVGGSMDDAGYLTFSSKAIQVWPVSSTDSNIEGEHCRCATGDAKHVFMKAVDGTIWEANLEDEPAPRSESTARTFAVYMGMALTNPYASQPTFQRYLETHTMLAIVIQEQSPNKFHRTSNMILCHCFESFIKAWKVQEVCIGPLRT</sequence>
<dbReference type="PANTHER" id="PTHR24148:SF64">
    <property type="entry name" value="HETEROKARYON INCOMPATIBILITY DOMAIN-CONTAINING PROTEIN"/>
    <property type="match status" value="1"/>
</dbReference>
<dbReference type="Pfam" id="PF06985">
    <property type="entry name" value="HET"/>
    <property type="match status" value="1"/>
</dbReference>
<gene>
    <name evidence="2" type="ORF">VNI00_012878</name>
</gene>
<accession>A0AAW0C188</accession>
<evidence type="ECO:0000313" key="3">
    <source>
        <dbReference type="Proteomes" id="UP001383192"/>
    </source>
</evidence>
<proteinExistence type="predicted"/>
<dbReference type="PANTHER" id="PTHR24148">
    <property type="entry name" value="ANKYRIN REPEAT DOMAIN-CONTAINING PROTEIN 39 HOMOLOG-RELATED"/>
    <property type="match status" value="1"/>
</dbReference>
<organism evidence="2 3">
    <name type="scientific">Paramarasmius palmivorus</name>
    <dbReference type="NCBI Taxonomy" id="297713"/>
    <lineage>
        <taxon>Eukaryota</taxon>
        <taxon>Fungi</taxon>
        <taxon>Dikarya</taxon>
        <taxon>Basidiomycota</taxon>
        <taxon>Agaricomycotina</taxon>
        <taxon>Agaricomycetes</taxon>
        <taxon>Agaricomycetidae</taxon>
        <taxon>Agaricales</taxon>
        <taxon>Marasmiineae</taxon>
        <taxon>Marasmiaceae</taxon>
        <taxon>Paramarasmius</taxon>
    </lineage>
</organism>
<feature type="domain" description="Heterokaryon incompatibility" evidence="1">
    <location>
        <begin position="8"/>
        <end position="55"/>
    </location>
</feature>
<comment type="caution">
    <text evidence="2">The sequence shown here is derived from an EMBL/GenBank/DDBJ whole genome shotgun (WGS) entry which is preliminary data.</text>
</comment>
<name>A0AAW0C188_9AGAR</name>
<dbReference type="InterPro" id="IPR010730">
    <property type="entry name" value="HET"/>
</dbReference>
<keyword evidence="3" id="KW-1185">Reference proteome</keyword>
<evidence type="ECO:0000259" key="1">
    <source>
        <dbReference type="Pfam" id="PF06985"/>
    </source>
</evidence>
<reference evidence="2 3" key="1">
    <citation type="submission" date="2024-01" db="EMBL/GenBank/DDBJ databases">
        <title>A draft genome for a cacao thread blight-causing isolate of Paramarasmius palmivorus.</title>
        <authorList>
            <person name="Baruah I.K."/>
            <person name="Bukari Y."/>
            <person name="Amoako-Attah I."/>
            <person name="Meinhardt L.W."/>
            <person name="Bailey B.A."/>
            <person name="Cohen S.P."/>
        </authorList>
    </citation>
    <scope>NUCLEOTIDE SEQUENCE [LARGE SCALE GENOMIC DNA]</scope>
    <source>
        <strain evidence="2 3">GH-12</strain>
    </source>
</reference>
<dbReference type="EMBL" id="JAYKXP010000062">
    <property type="protein sequence ID" value="KAK7032615.1"/>
    <property type="molecule type" value="Genomic_DNA"/>
</dbReference>
<dbReference type="Proteomes" id="UP001383192">
    <property type="component" value="Unassembled WGS sequence"/>
</dbReference>